<evidence type="ECO:0000256" key="11">
    <source>
        <dbReference type="ARBA" id="ARBA00022990"/>
    </source>
</evidence>
<dbReference type="SMART" id="SM00320">
    <property type="entry name" value="WD40"/>
    <property type="match status" value="6"/>
</dbReference>
<dbReference type="Gene3D" id="2.130.10.10">
    <property type="entry name" value="YVTN repeat-like/Quinoprotein amine dehydrogenase"/>
    <property type="match status" value="1"/>
</dbReference>
<dbReference type="InterPro" id="IPR015943">
    <property type="entry name" value="WD40/YVTN_repeat-like_dom_sf"/>
</dbReference>
<evidence type="ECO:0000256" key="13">
    <source>
        <dbReference type="ARBA" id="ARBA00023274"/>
    </source>
</evidence>
<dbReference type="GO" id="GO:0032040">
    <property type="term" value="C:small-subunit processome"/>
    <property type="evidence" value="ECO:0007669"/>
    <property type="project" value="TreeGrafter"/>
</dbReference>
<dbReference type="InterPro" id="IPR019775">
    <property type="entry name" value="WD40_repeat_CS"/>
</dbReference>
<protein>
    <recommendedName>
        <fullName evidence="16">U3 small nucleolar RNA-interacting protein 2</fullName>
    </recommendedName>
    <alternativeName>
        <fullName evidence="18">RRP9 homolog</fullName>
    </alternativeName>
    <alternativeName>
        <fullName evidence="17">U3 small nucleolar ribonucleoprotein-associated 55 kDa protein</fullName>
    </alternativeName>
</protein>
<comment type="subcellular location">
    <subcellularLocation>
        <location evidence="1">Nucleus</location>
        <location evidence="1">Nucleolus</location>
    </subcellularLocation>
</comment>
<evidence type="ECO:0000256" key="17">
    <source>
        <dbReference type="ARBA" id="ARBA00076054"/>
    </source>
</evidence>
<feature type="compositionally biased region" description="Acidic residues" evidence="20">
    <location>
        <begin position="34"/>
        <end position="47"/>
    </location>
</feature>
<dbReference type="GO" id="GO:0006364">
    <property type="term" value="P:rRNA processing"/>
    <property type="evidence" value="ECO:0007669"/>
    <property type="project" value="UniProtKB-KW"/>
</dbReference>
<keyword evidence="8" id="KW-0677">Repeat</keyword>
<gene>
    <name evidence="21" type="ORF">QYM36_017325</name>
</gene>
<dbReference type="InterPro" id="IPR036322">
    <property type="entry name" value="WD40_repeat_dom_sf"/>
</dbReference>
<keyword evidence="4" id="KW-1017">Isopeptide bond</keyword>
<evidence type="ECO:0000256" key="10">
    <source>
        <dbReference type="ARBA" id="ARBA00022884"/>
    </source>
</evidence>
<dbReference type="CDD" id="cd00200">
    <property type="entry name" value="WD40"/>
    <property type="match status" value="1"/>
</dbReference>
<dbReference type="PRINTS" id="PR00320">
    <property type="entry name" value="GPROTEINBRPT"/>
</dbReference>
<comment type="subunit">
    <text evidence="15">Interacts specifically with the U3 small nucleolar RNA (U3 snoRNA). Binds a sub-fragment of the U3 snoRNA surrounding the B/C motif (3UBC). This association with the U3BC RNA is dependent on the binding of a protein called 15.5K to the box B/C motif. The association of the protein with the U3BC RNA was found to be also dependent on a conserved RNA structure that flanks the box B/C motif. Part of the small subunit (SSU) processome, composed of more than 70 proteins and the RNA chaperone small nucleolar RNA (snoRNA) U3.</text>
</comment>
<keyword evidence="13" id="KW-0687">Ribonucleoprotein</keyword>
<evidence type="ECO:0000256" key="2">
    <source>
        <dbReference type="ARBA" id="ARBA00006777"/>
    </source>
</evidence>
<comment type="function">
    <text evidence="14">Component of a nucleolar small nuclear ribonucleoprotein particle (snoRNP) thought to participate in the processing and modification of pre-ribosomal RNA (pre-rRNA). Part of the small subunit (SSU) processome, first precursor of the small eukaryotic ribosomal subunit. During the assembly of the SSU processome in the nucleolus, many ribosome biogenesis factors, an RNA chaperone and ribosomal proteins associate with the nascent pre-rRNA and work in concert to generate RNA folding, modifications, rearrangements and cleavage as well as targeted degradation of pre-ribosomal RNA by the RNA exosome.</text>
</comment>
<dbReference type="InterPro" id="IPR020472">
    <property type="entry name" value="WD40_PAC1"/>
</dbReference>
<evidence type="ECO:0000256" key="12">
    <source>
        <dbReference type="ARBA" id="ARBA00023242"/>
    </source>
</evidence>
<dbReference type="Proteomes" id="UP001187531">
    <property type="component" value="Unassembled WGS sequence"/>
</dbReference>
<reference evidence="21" key="1">
    <citation type="submission" date="2023-07" db="EMBL/GenBank/DDBJ databases">
        <title>Chromosome-level genome assembly of Artemia franciscana.</title>
        <authorList>
            <person name="Jo E."/>
        </authorList>
    </citation>
    <scope>NUCLEOTIDE SEQUENCE</scope>
    <source>
        <tissue evidence="21">Whole body</tissue>
    </source>
</reference>
<keyword evidence="9" id="KW-0832">Ubl conjugation</keyword>
<keyword evidence="12" id="KW-0539">Nucleus</keyword>
<dbReference type="FunFam" id="2.130.10.10:FF:000143">
    <property type="entry name" value="U3 small nucleolar RNA-interacting protein 2 isoform X2"/>
    <property type="match status" value="1"/>
</dbReference>
<evidence type="ECO:0000256" key="7">
    <source>
        <dbReference type="ARBA" id="ARBA00022574"/>
    </source>
</evidence>
<dbReference type="GO" id="GO:0034511">
    <property type="term" value="F:U3 snoRNA binding"/>
    <property type="evidence" value="ECO:0007669"/>
    <property type="project" value="InterPro"/>
</dbReference>
<feature type="compositionally biased region" description="Basic and acidic residues" evidence="20">
    <location>
        <begin position="48"/>
        <end position="59"/>
    </location>
</feature>
<evidence type="ECO:0000256" key="18">
    <source>
        <dbReference type="ARBA" id="ARBA00077445"/>
    </source>
</evidence>
<comment type="caution">
    <text evidence="21">The sequence shown here is derived from an EMBL/GenBank/DDBJ whole genome shotgun (WGS) entry which is preliminary data.</text>
</comment>
<proteinExistence type="inferred from homology"/>
<dbReference type="PROSITE" id="PS50294">
    <property type="entry name" value="WD_REPEATS_REGION"/>
    <property type="match status" value="4"/>
</dbReference>
<feature type="region of interest" description="Disordered" evidence="20">
    <location>
        <begin position="1"/>
        <end position="67"/>
    </location>
</feature>
<dbReference type="InterPro" id="IPR039241">
    <property type="entry name" value="Rrp9-like"/>
</dbReference>
<dbReference type="InterPro" id="IPR001680">
    <property type="entry name" value="WD40_rpt"/>
</dbReference>
<evidence type="ECO:0000256" key="4">
    <source>
        <dbReference type="ARBA" id="ARBA00022499"/>
    </source>
</evidence>
<evidence type="ECO:0000256" key="3">
    <source>
        <dbReference type="ARBA" id="ARBA00022481"/>
    </source>
</evidence>
<evidence type="ECO:0000256" key="19">
    <source>
        <dbReference type="PROSITE-ProRule" id="PRU00221"/>
    </source>
</evidence>
<evidence type="ECO:0000313" key="22">
    <source>
        <dbReference type="Proteomes" id="UP001187531"/>
    </source>
</evidence>
<evidence type="ECO:0000256" key="9">
    <source>
        <dbReference type="ARBA" id="ARBA00022843"/>
    </source>
</evidence>
<sequence length="457" mass="51159">MSFFIRNSRKLTKRVKPSKGSAAKVPKLKKTKLEDEEILSEESDIEEGDLRSQREKTPISEDETETAQEKRLRLAKKVLEEIEKQEKERFVEEADVTEAVGKRLREEALEQAGKLRRRVADTLEVDAEHSFFLKCKDHKLSVTCAVASSDGLMFSASKDSSIVKWCLEEKKKLNCIRGGKNSGENGHTQPVQALALSTDGKFLASGCEGKLIHIWDPSSLTHVHTFRGHRDAISGLAFRKNSHTLFSSSKDKSVKVWNLDEMAYVETLFGHTDSITSVDALIRERALTSGGRDGTVRLWKIVEESQLIYNGHSGSIDCVRFVNDEHFVSSGDDGNLSLWGLMKKKPLYTQQKAHGEEENGVPRWISSVAALQNTDLIASAGSNSGEIKFWKCGENFRNLLTLQSHPVEGFVNSLHFCPTSDGAILLAGIGQEHRLGRWWRHKEAKNGILCITLKKKT</sequence>
<dbReference type="SUPFAM" id="SSF50978">
    <property type="entry name" value="WD40 repeat-like"/>
    <property type="match status" value="1"/>
</dbReference>
<dbReference type="EMBL" id="JAVRJZ010000021">
    <property type="protein sequence ID" value="KAK2705240.1"/>
    <property type="molecule type" value="Genomic_DNA"/>
</dbReference>
<dbReference type="PROSITE" id="PS50082">
    <property type="entry name" value="WD_REPEATS_2"/>
    <property type="match status" value="4"/>
</dbReference>
<feature type="repeat" description="WD" evidence="19">
    <location>
        <begin position="268"/>
        <end position="309"/>
    </location>
</feature>
<dbReference type="PANTHER" id="PTHR19865:SF0">
    <property type="entry name" value="U3 SMALL NUCLEOLAR RNA-INTERACTING PROTEIN 2"/>
    <property type="match status" value="1"/>
</dbReference>
<dbReference type="AlphaFoldDB" id="A0AA88L2D4"/>
<evidence type="ECO:0000256" key="15">
    <source>
        <dbReference type="ARBA" id="ARBA00065513"/>
    </source>
</evidence>
<dbReference type="PROSITE" id="PS00678">
    <property type="entry name" value="WD_REPEATS_1"/>
    <property type="match status" value="1"/>
</dbReference>
<evidence type="ECO:0000256" key="16">
    <source>
        <dbReference type="ARBA" id="ARBA00074377"/>
    </source>
</evidence>
<evidence type="ECO:0000256" key="14">
    <source>
        <dbReference type="ARBA" id="ARBA00055322"/>
    </source>
</evidence>
<dbReference type="PANTHER" id="PTHR19865">
    <property type="entry name" value="U3 SMALL NUCLEOLAR RNA INTERACTING PROTEIN 2"/>
    <property type="match status" value="1"/>
</dbReference>
<dbReference type="Pfam" id="PF00400">
    <property type="entry name" value="WD40"/>
    <property type="match status" value="5"/>
</dbReference>
<comment type="similarity">
    <text evidence="2">Belongs to the WD repeat RRP9 family.</text>
</comment>
<keyword evidence="5" id="KW-0698">rRNA processing</keyword>
<organism evidence="21 22">
    <name type="scientific">Artemia franciscana</name>
    <name type="common">Brine shrimp</name>
    <name type="synonym">Artemia sanfranciscana</name>
    <dbReference type="NCBI Taxonomy" id="6661"/>
    <lineage>
        <taxon>Eukaryota</taxon>
        <taxon>Metazoa</taxon>
        <taxon>Ecdysozoa</taxon>
        <taxon>Arthropoda</taxon>
        <taxon>Crustacea</taxon>
        <taxon>Branchiopoda</taxon>
        <taxon>Anostraca</taxon>
        <taxon>Artemiidae</taxon>
        <taxon>Artemia</taxon>
    </lineage>
</organism>
<evidence type="ECO:0000256" key="5">
    <source>
        <dbReference type="ARBA" id="ARBA00022552"/>
    </source>
</evidence>
<feature type="repeat" description="WD" evidence="19">
    <location>
        <begin position="226"/>
        <end position="267"/>
    </location>
</feature>
<evidence type="ECO:0000256" key="1">
    <source>
        <dbReference type="ARBA" id="ARBA00004604"/>
    </source>
</evidence>
<name>A0AA88L2D4_ARTSF</name>
<keyword evidence="22" id="KW-1185">Reference proteome</keyword>
<feature type="repeat" description="WD" evidence="19">
    <location>
        <begin position="184"/>
        <end position="225"/>
    </location>
</feature>
<keyword evidence="10" id="KW-0694">RNA-binding</keyword>
<keyword evidence="6" id="KW-0597">Phosphoprotein</keyword>
<keyword evidence="3" id="KW-0488">Methylation</keyword>
<evidence type="ECO:0000256" key="20">
    <source>
        <dbReference type="SAM" id="MobiDB-lite"/>
    </source>
</evidence>
<feature type="compositionally biased region" description="Basic residues" evidence="20">
    <location>
        <begin position="7"/>
        <end position="17"/>
    </location>
</feature>
<evidence type="ECO:0000256" key="8">
    <source>
        <dbReference type="ARBA" id="ARBA00022737"/>
    </source>
</evidence>
<feature type="repeat" description="WD" evidence="19">
    <location>
        <begin position="309"/>
        <end position="349"/>
    </location>
</feature>
<evidence type="ECO:0000256" key="6">
    <source>
        <dbReference type="ARBA" id="ARBA00022553"/>
    </source>
</evidence>
<keyword evidence="7 19" id="KW-0853">WD repeat</keyword>
<evidence type="ECO:0000313" key="21">
    <source>
        <dbReference type="EMBL" id="KAK2705240.1"/>
    </source>
</evidence>
<accession>A0AA88L2D4</accession>
<keyword evidence="11" id="KW-0007">Acetylation</keyword>